<comment type="caution">
    <text evidence="1">The sequence shown here is derived from an EMBL/GenBank/DDBJ whole genome shotgun (WGS) entry which is preliminary data.</text>
</comment>
<name>A0ACB9XQQ4_CHAAC</name>
<dbReference type="EMBL" id="CM043788">
    <property type="protein sequence ID" value="KAI4829176.1"/>
    <property type="molecule type" value="Genomic_DNA"/>
</dbReference>
<reference evidence="1" key="1">
    <citation type="submission" date="2022-05" db="EMBL/GenBank/DDBJ databases">
        <title>Chromosome-level genome of Chaenocephalus aceratus.</title>
        <authorList>
            <person name="Park H."/>
        </authorList>
    </citation>
    <scope>NUCLEOTIDE SEQUENCE</scope>
    <source>
        <strain evidence="1">KU_202001</strain>
    </source>
</reference>
<gene>
    <name evidence="1" type="ORF">KUCAC02_023237</name>
</gene>
<evidence type="ECO:0000313" key="1">
    <source>
        <dbReference type="EMBL" id="KAI4829176.1"/>
    </source>
</evidence>
<organism evidence="1 2">
    <name type="scientific">Chaenocephalus aceratus</name>
    <name type="common">Blackfin icefish</name>
    <name type="synonym">Chaenichthys aceratus</name>
    <dbReference type="NCBI Taxonomy" id="36190"/>
    <lineage>
        <taxon>Eukaryota</taxon>
        <taxon>Metazoa</taxon>
        <taxon>Chordata</taxon>
        <taxon>Craniata</taxon>
        <taxon>Vertebrata</taxon>
        <taxon>Euteleostomi</taxon>
        <taxon>Actinopterygii</taxon>
        <taxon>Neopterygii</taxon>
        <taxon>Teleostei</taxon>
        <taxon>Neoteleostei</taxon>
        <taxon>Acanthomorphata</taxon>
        <taxon>Eupercaria</taxon>
        <taxon>Perciformes</taxon>
        <taxon>Notothenioidei</taxon>
        <taxon>Channichthyidae</taxon>
        <taxon>Chaenocephalus</taxon>
    </lineage>
</organism>
<sequence length="186" mass="19806">MDRTNARPEVGELLLTCKPVRGPHSVPRPQSLHEGASLALGGSNWLDRVSGGLATLLPQQACLSPSLSLCSARQDRSQLFCCHVPFKACEEAGDGSSCCPRGAGGIQGPWSLVGTSVLRQAWVLDSWETSITPHSFIPPSIPSPLHPSLPHPCQGGFCMLKLLASHATLRKTRSHETGVEGLRRGS</sequence>
<protein>
    <submittedName>
        <fullName evidence="1">Uncharacterized protein</fullName>
    </submittedName>
</protein>
<dbReference type="Proteomes" id="UP001057452">
    <property type="component" value="Chromosome 4"/>
</dbReference>
<keyword evidence="2" id="KW-1185">Reference proteome</keyword>
<proteinExistence type="predicted"/>
<evidence type="ECO:0000313" key="2">
    <source>
        <dbReference type="Proteomes" id="UP001057452"/>
    </source>
</evidence>
<accession>A0ACB9XQQ4</accession>